<reference evidence="5 6" key="1">
    <citation type="submission" date="2009-01" db="EMBL/GenBank/DDBJ databases">
        <title>Complete sequence of chromosome of Methylobacterium nodulans ORS 2060.</title>
        <authorList>
            <consortium name="US DOE Joint Genome Institute"/>
            <person name="Lucas S."/>
            <person name="Copeland A."/>
            <person name="Lapidus A."/>
            <person name="Glavina del Rio T."/>
            <person name="Dalin E."/>
            <person name="Tice H."/>
            <person name="Bruce D."/>
            <person name="Goodwin L."/>
            <person name="Pitluck S."/>
            <person name="Sims D."/>
            <person name="Brettin T."/>
            <person name="Detter J.C."/>
            <person name="Han C."/>
            <person name="Larimer F."/>
            <person name="Land M."/>
            <person name="Hauser L."/>
            <person name="Kyrpides N."/>
            <person name="Ivanova N."/>
            <person name="Marx C.J."/>
            <person name="Richardson P."/>
        </authorList>
    </citation>
    <scope>NUCLEOTIDE SEQUENCE [LARGE SCALE GENOMIC DNA]</scope>
    <source>
        <strain evidence="6">LMG 21967 / CNCM I-2342 / ORS 2060</strain>
    </source>
</reference>
<evidence type="ECO:0000256" key="2">
    <source>
        <dbReference type="ARBA" id="ARBA00023125"/>
    </source>
</evidence>
<dbReference type="GO" id="GO:0003700">
    <property type="term" value="F:DNA-binding transcription factor activity"/>
    <property type="evidence" value="ECO:0007669"/>
    <property type="project" value="InterPro"/>
</dbReference>
<dbReference type="STRING" id="460265.Mnod_3907"/>
<feature type="domain" description="HTH araC/xylS-type" evidence="4">
    <location>
        <begin position="18"/>
        <end position="116"/>
    </location>
</feature>
<protein>
    <submittedName>
        <fullName evidence="5">Transcriptional regulator, AraC family</fullName>
    </submittedName>
</protein>
<dbReference type="PROSITE" id="PS01124">
    <property type="entry name" value="HTH_ARAC_FAMILY_2"/>
    <property type="match status" value="1"/>
</dbReference>
<sequence length="120" mass="13725">MRLPEHCPEALIPVDMTDELHQRLRATMTEKPLTAQQVAQMMGIHRRTLSRRLKSEGTSFTQVADETRLSIAKQLLADTTLSLAQISAALEFSEPAAFTHAFRRWTGTTPSAWRKEHRRR</sequence>
<dbReference type="SUPFAM" id="SSF47413">
    <property type="entry name" value="lambda repressor-like DNA-binding domains"/>
    <property type="match status" value="1"/>
</dbReference>
<evidence type="ECO:0000256" key="1">
    <source>
        <dbReference type="ARBA" id="ARBA00023015"/>
    </source>
</evidence>
<dbReference type="Proteomes" id="UP000008207">
    <property type="component" value="Chromosome"/>
</dbReference>
<evidence type="ECO:0000259" key="4">
    <source>
        <dbReference type="PROSITE" id="PS01124"/>
    </source>
</evidence>
<dbReference type="HOGENOM" id="CLU_047522_4_2_5"/>
<keyword evidence="3" id="KW-0804">Transcription</keyword>
<dbReference type="InterPro" id="IPR009057">
    <property type="entry name" value="Homeodomain-like_sf"/>
</dbReference>
<keyword evidence="6" id="KW-1185">Reference proteome</keyword>
<evidence type="ECO:0000313" key="5">
    <source>
        <dbReference type="EMBL" id="ACL58807.1"/>
    </source>
</evidence>
<dbReference type="SUPFAM" id="SSF46689">
    <property type="entry name" value="Homeodomain-like"/>
    <property type="match status" value="1"/>
</dbReference>
<keyword evidence="1" id="KW-0805">Transcription regulation</keyword>
<dbReference type="PANTHER" id="PTHR47894:SF4">
    <property type="entry name" value="HTH-TYPE TRANSCRIPTIONAL REGULATOR GADX"/>
    <property type="match status" value="1"/>
</dbReference>
<dbReference type="PANTHER" id="PTHR47894">
    <property type="entry name" value="HTH-TYPE TRANSCRIPTIONAL REGULATOR GADX"/>
    <property type="match status" value="1"/>
</dbReference>
<keyword evidence="2" id="KW-0238">DNA-binding</keyword>
<dbReference type="Pfam" id="PF12833">
    <property type="entry name" value="HTH_18"/>
    <property type="match status" value="1"/>
</dbReference>
<evidence type="ECO:0000313" key="6">
    <source>
        <dbReference type="Proteomes" id="UP000008207"/>
    </source>
</evidence>
<dbReference type="InterPro" id="IPR010982">
    <property type="entry name" value="Lambda_DNA-bd_dom_sf"/>
</dbReference>
<dbReference type="EMBL" id="CP001349">
    <property type="protein sequence ID" value="ACL58807.1"/>
    <property type="molecule type" value="Genomic_DNA"/>
</dbReference>
<dbReference type="SMART" id="SM00342">
    <property type="entry name" value="HTH_ARAC"/>
    <property type="match status" value="1"/>
</dbReference>
<gene>
    <name evidence="5" type="ordered locus">Mnod_3907</name>
</gene>
<dbReference type="KEGG" id="mno:Mnod_3907"/>
<dbReference type="AlphaFoldDB" id="B8ISG7"/>
<dbReference type="eggNOG" id="COG2207">
    <property type="taxonomic scope" value="Bacteria"/>
</dbReference>
<dbReference type="InterPro" id="IPR018060">
    <property type="entry name" value="HTH_AraC"/>
</dbReference>
<dbReference type="GO" id="GO:0005829">
    <property type="term" value="C:cytosol"/>
    <property type="evidence" value="ECO:0007669"/>
    <property type="project" value="TreeGrafter"/>
</dbReference>
<evidence type="ECO:0000256" key="3">
    <source>
        <dbReference type="ARBA" id="ARBA00023163"/>
    </source>
</evidence>
<dbReference type="Gene3D" id="1.10.10.60">
    <property type="entry name" value="Homeodomain-like"/>
    <property type="match status" value="1"/>
</dbReference>
<name>B8ISG7_METNO</name>
<dbReference type="GO" id="GO:0000976">
    <property type="term" value="F:transcription cis-regulatory region binding"/>
    <property type="evidence" value="ECO:0007669"/>
    <property type="project" value="TreeGrafter"/>
</dbReference>
<proteinExistence type="predicted"/>
<accession>B8ISG7</accession>
<organism evidence="5 6">
    <name type="scientific">Methylobacterium nodulans (strain LMG 21967 / CNCM I-2342 / ORS 2060)</name>
    <dbReference type="NCBI Taxonomy" id="460265"/>
    <lineage>
        <taxon>Bacteria</taxon>
        <taxon>Pseudomonadati</taxon>
        <taxon>Pseudomonadota</taxon>
        <taxon>Alphaproteobacteria</taxon>
        <taxon>Hyphomicrobiales</taxon>
        <taxon>Methylobacteriaceae</taxon>
        <taxon>Methylobacterium</taxon>
    </lineage>
</organism>